<dbReference type="Gene3D" id="2.120.10.80">
    <property type="entry name" value="Kelch-type beta propeller"/>
    <property type="match status" value="2"/>
</dbReference>
<feature type="compositionally biased region" description="Polar residues" evidence="7">
    <location>
        <begin position="169"/>
        <end position="188"/>
    </location>
</feature>
<feature type="region of interest" description="Disordered" evidence="7">
    <location>
        <begin position="22"/>
        <end position="94"/>
    </location>
</feature>
<dbReference type="EMBL" id="ABDC03017515">
    <property type="status" value="NOT_ANNOTATED_CDS"/>
    <property type="molecule type" value="Genomic_DNA"/>
</dbReference>
<dbReference type="Gene3D" id="1.25.40.420">
    <property type="match status" value="1"/>
</dbReference>
<dbReference type="PANTHER" id="PTHR24412:SF74">
    <property type="entry name" value="KELCH-LIKE PROTEIN 4"/>
    <property type="match status" value="1"/>
</dbReference>
<dbReference type="FunFam" id="1.25.40.420:FF:000001">
    <property type="entry name" value="Kelch-like family member 12"/>
    <property type="match status" value="1"/>
</dbReference>
<organism evidence="9 10">
    <name type="scientific">Microcebus murinus</name>
    <name type="common">Gray mouse lemur</name>
    <name type="synonym">Lemur murinus</name>
    <dbReference type="NCBI Taxonomy" id="30608"/>
    <lineage>
        <taxon>Eukaryota</taxon>
        <taxon>Metazoa</taxon>
        <taxon>Chordata</taxon>
        <taxon>Craniata</taxon>
        <taxon>Vertebrata</taxon>
        <taxon>Euteleostomi</taxon>
        <taxon>Mammalia</taxon>
        <taxon>Eutheria</taxon>
        <taxon>Euarchontoglires</taxon>
        <taxon>Primates</taxon>
        <taxon>Strepsirrhini</taxon>
        <taxon>Lemuriformes</taxon>
        <taxon>Cheirogaleidae</taxon>
        <taxon>Microcebus</taxon>
    </lineage>
</organism>
<dbReference type="SUPFAM" id="SSF117281">
    <property type="entry name" value="Kelch motif"/>
    <property type="match status" value="2"/>
</dbReference>
<evidence type="ECO:0000256" key="6">
    <source>
        <dbReference type="ARBA" id="ARBA00023212"/>
    </source>
</evidence>
<dbReference type="PANTHER" id="PTHR24412">
    <property type="entry name" value="KELCH PROTEIN"/>
    <property type="match status" value="1"/>
</dbReference>
<evidence type="ECO:0000256" key="7">
    <source>
        <dbReference type="SAM" id="MobiDB-lite"/>
    </source>
</evidence>
<evidence type="ECO:0000256" key="4">
    <source>
        <dbReference type="ARBA" id="ARBA00022737"/>
    </source>
</evidence>
<dbReference type="AlphaFoldDB" id="A0A8B7H0P2"/>
<dbReference type="PROSITE" id="PS50097">
    <property type="entry name" value="BTB"/>
    <property type="match status" value="1"/>
</dbReference>
<dbReference type="EMBL" id="ABDC03017512">
    <property type="status" value="NOT_ANNOTATED_CDS"/>
    <property type="molecule type" value="Genomic_DNA"/>
</dbReference>
<dbReference type="FunFam" id="2.120.10.80:FF:000086">
    <property type="entry name" value="Kelch-like protein 4 isoform 1"/>
    <property type="match status" value="1"/>
</dbReference>
<name>A0A8B7H0P2_MICMU</name>
<dbReference type="FunFam" id="2.120.10.80:FF:000063">
    <property type="entry name" value="Kelch-like protein 4 isoform 1"/>
    <property type="match status" value="1"/>
</dbReference>
<gene>
    <name evidence="9" type="primary">KLHL1</name>
</gene>
<proteinExistence type="predicted"/>
<dbReference type="EMBL" id="ABDC03017510">
    <property type="status" value="NOT_ANNOTATED_CDS"/>
    <property type="molecule type" value="Genomic_DNA"/>
</dbReference>
<reference evidence="9" key="1">
    <citation type="submission" date="2016-12" db="EMBL/GenBank/DDBJ databases">
        <title>Mouse lemur reference genome and diversity panel.</title>
        <authorList>
            <person name="Harris R."/>
            <person name="Larsen P."/>
            <person name="Liu Y."/>
            <person name="Hughes D.S."/>
            <person name="Murali S."/>
            <person name="Raveendran M."/>
            <person name="Korchina V."/>
            <person name="Wang M."/>
            <person name="Jhangiani S."/>
            <person name="Bandaranaike D."/>
            <person name="Bellair M."/>
            <person name="Blankenburg K."/>
            <person name="Chao H."/>
            <person name="Dahdouli M."/>
            <person name="Dinh H."/>
            <person name="Doddapaneni H."/>
            <person name="English A."/>
            <person name="Firestine M."/>
            <person name="Gnanaolivu R."/>
            <person name="Gross S."/>
            <person name="Hernandez B."/>
            <person name="Javaid M."/>
            <person name="Jayaseelan J."/>
            <person name="Jones J."/>
            <person name="Khan Z."/>
            <person name="Kovar C."/>
            <person name="Kurapati P."/>
            <person name="Le B."/>
            <person name="Lee S."/>
            <person name="Li M."/>
            <person name="Mathew T."/>
            <person name="Narasimhan A."/>
            <person name="Ngo D."/>
            <person name="Nguyen L."/>
            <person name="Okwuonu G."/>
            <person name="Ongeri F."/>
            <person name="Osuji N."/>
            <person name="Pu L.-L."/>
            <person name="Puazo M."/>
            <person name="Quiroz J."/>
            <person name="Raj R."/>
            <person name="Rajbhandari K."/>
            <person name="Reid J.G."/>
            <person name="Santibanez J."/>
            <person name="Sexton D."/>
            <person name="Skinner E."/>
            <person name="Vee V."/>
            <person name="Weissenberger G."/>
            <person name="Wu Y."/>
            <person name="Xin Y."/>
            <person name="Han Y."/>
            <person name="Campbell C."/>
            <person name="Brown A."/>
            <person name="Sullivan B."/>
            <person name="Shelton J."/>
            <person name="Brown S."/>
            <person name="Dudchenko O."/>
            <person name="Machol I."/>
            <person name="Durand N."/>
            <person name="Shamim M."/>
            <person name="Lieberman A."/>
            <person name="Muzny D.M."/>
            <person name="Richards S."/>
            <person name="Yoder A."/>
            <person name="Worley K.C."/>
            <person name="Rogers J."/>
            <person name="Gibbs R.A."/>
        </authorList>
    </citation>
    <scope>NUCLEOTIDE SEQUENCE [LARGE SCALE GENOMIC DNA]</scope>
</reference>
<dbReference type="GeneTree" id="ENSGT00940000160425"/>
<dbReference type="GO" id="GO:0030425">
    <property type="term" value="C:dendrite"/>
    <property type="evidence" value="ECO:0007669"/>
    <property type="project" value="Ensembl"/>
</dbReference>
<dbReference type="Proteomes" id="UP000694394">
    <property type="component" value="Chromosome 13"/>
</dbReference>
<dbReference type="EMBL" id="ABDC03017516">
    <property type="status" value="NOT_ANNOTATED_CDS"/>
    <property type="molecule type" value="Genomic_DNA"/>
</dbReference>
<comment type="subcellular location">
    <subcellularLocation>
        <location evidence="1">Cytoplasm</location>
        <location evidence="1">Cytoskeleton</location>
    </subcellularLocation>
</comment>
<dbReference type="EMBL" id="ABDC03017514">
    <property type="status" value="NOT_ANNOTATED_CDS"/>
    <property type="molecule type" value="Genomic_DNA"/>
</dbReference>
<dbReference type="Gene3D" id="3.30.710.10">
    <property type="entry name" value="Potassium Channel Kv1.1, Chain A"/>
    <property type="match status" value="1"/>
</dbReference>
<dbReference type="InterPro" id="IPR000210">
    <property type="entry name" value="BTB/POZ_dom"/>
</dbReference>
<reference evidence="9" key="3">
    <citation type="submission" date="2025-09" db="UniProtKB">
        <authorList>
            <consortium name="Ensembl"/>
        </authorList>
    </citation>
    <scope>IDENTIFICATION</scope>
</reference>
<dbReference type="GO" id="GO:0005856">
    <property type="term" value="C:cytoskeleton"/>
    <property type="evidence" value="ECO:0007669"/>
    <property type="project" value="UniProtKB-SubCell"/>
</dbReference>
<dbReference type="GO" id="GO:0043025">
    <property type="term" value="C:neuronal cell body"/>
    <property type="evidence" value="ECO:0007669"/>
    <property type="project" value="Ensembl"/>
</dbReference>
<dbReference type="InterPro" id="IPR015915">
    <property type="entry name" value="Kelch-typ_b-propeller"/>
</dbReference>
<dbReference type="KEGG" id="mmur:105876427"/>
<dbReference type="GO" id="GO:0003779">
    <property type="term" value="F:actin binding"/>
    <property type="evidence" value="ECO:0007669"/>
    <property type="project" value="UniProtKB-KW"/>
</dbReference>
<dbReference type="Pfam" id="PF01344">
    <property type="entry name" value="Kelch_1"/>
    <property type="match status" value="6"/>
</dbReference>
<reference evidence="9" key="2">
    <citation type="submission" date="2025-08" db="UniProtKB">
        <authorList>
            <consortium name="Ensembl"/>
        </authorList>
    </citation>
    <scope>IDENTIFICATION</scope>
</reference>
<evidence type="ECO:0000256" key="3">
    <source>
        <dbReference type="ARBA" id="ARBA00022490"/>
    </source>
</evidence>
<evidence type="ECO:0000313" key="10">
    <source>
        <dbReference type="Proteomes" id="UP000694394"/>
    </source>
</evidence>
<evidence type="ECO:0000259" key="8">
    <source>
        <dbReference type="PROSITE" id="PS50097"/>
    </source>
</evidence>
<sequence length="750" mass="82798">MSGSGRKDFDVKHILRLRWKLFSHPSPSPGGPAGGGCLQQDGSGSFEHWGPSQSRLLKSQERSSGSAFWKKASSSSSSSSSSSPSSSSSSFNPLNGTLLPVATRLQQGAPGQGTQQPARTLFYVESLEEEVVPGMDFPGPHEKGLVLQELKVEPANSGQATGEGCGQRLSATSHSMTPQSDLDSSSSEEFYQAIHHAEQTFRKMESYLKQQQLCDVILIVGNRKIPAHRLVLSSVSDYFAAMFTSDVCEAKQDEIKMEGIDPNALWDLVQFAYTGCLELKEDTIENLLSAACLLQLPQVVEVCCHFLMKLLHPSNCLGIRAFADAQGCIELMKVAHSYTMENIMEVIRNQEFLLLPAEELHKLLASDDVNVPDEETIFHALMMWVKYDMQRRCNDLSMLLAFIRLPLLPPQILADLENHALFKNDLECQKLILEAMKYHLLPERRTLMQSPRTKPRKSTVGTLYAVGGMDNNKGATTIEKYDLRTNLWIQAGMMNGRRLQFGVAVIDDKLFVIGGRDGLKTLNTVECYNPKTKTWTVLPPMSTHRHGLGVTVLEGPIYAVGGHDGWSYLNTVERWDPQSQQWTFVASMSIARSTVGVAALNGKLYSVGGRDGSSCLSSMEYYDPHTNKWNMCAPMCKRRGGVGVATCDGFLYAVGGHDAPASNHCSRLLDYVERYDPKTDTWTMVAPLSMPRDAVGVCLLGDRLYAVGGYDGQTYLNTMESYDPQTNEWTQMASLNIGRAGACVVVIKQP</sequence>
<evidence type="ECO:0000256" key="5">
    <source>
        <dbReference type="ARBA" id="ARBA00023203"/>
    </source>
</evidence>
<dbReference type="FunFam" id="3.30.710.10:FF:000027">
    <property type="entry name" value="Kelch-like protein 4 isoform 1"/>
    <property type="match status" value="1"/>
</dbReference>
<dbReference type="CDD" id="cd18335">
    <property type="entry name" value="BTB_POZ_KLHL1"/>
    <property type="match status" value="1"/>
</dbReference>
<dbReference type="InterPro" id="IPR011333">
    <property type="entry name" value="SKP1/BTB/POZ_sf"/>
</dbReference>
<dbReference type="SMART" id="SM00875">
    <property type="entry name" value="BACK"/>
    <property type="match status" value="1"/>
</dbReference>
<dbReference type="GO" id="GO:0005737">
    <property type="term" value="C:cytoplasm"/>
    <property type="evidence" value="ECO:0007669"/>
    <property type="project" value="Ensembl"/>
</dbReference>
<dbReference type="InterPro" id="IPR011705">
    <property type="entry name" value="BACK"/>
</dbReference>
<keyword evidence="5" id="KW-0009">Actin-binding</keyword>
<feature type="region of interest" description="Disordered" evidence="7">
    <location>
        <begin position="156"/>
        <end position="188"/>
    </location>
</feature>
<dbReference type="Pfam" id="PF07707">
    <property type="entry name" value="BACK"/>
    <property type="match status" value="1"/>
</dbReference>
<protein>
    <submittedName>
        <fullName evidence="9">Kelch like family member 1</fullName>
    </submittedName>
</protein>
<dbReference type="OrthoDB" id="45365at2759"/>
<keyword evidence="3" id="KW-0963">Cytoplasm</keyword>
<dbReference type="Ensembl" id="ENSMICT00000061622.1">
    <property type="protein sequence ID" value="ENSMICP00000048186.1"/>
    <property type="gene ID" value="ENSMICG00000005245.3"/>
</dbReference>
<dbReference type="EMBL" id="ABDC03017513">
    <property type="status" value="NOT_ANNOTATED_CDS"/>
    <property type="molecule type" value="Genomic_DNA"/>
</dbReference>
<dbReference type="EMBL" id="ABDC03017517">
    <property type="status" value="NOT_ANNOTATED_CDS"/>
    <property type="molecule type" value="Genomic_DNA"/>
</dbReference>
<dbReference type="SMART" id="SM00612">
    <property type="entry name" value="Kelch"/>
    <property type="match status" value="6"/>
</dbReference>
<dbReference type="GO" id="GO:0007628">
    <property type="term" value="P:adult walking behavior"/>
    <property type="evidence" value="ECO:0007669"/>
    <property type="project" value="Ensembl"/>
</dbReference>
<feature type="compositionally biased region" description="Polar residues" evidence="7">
    <location>
        <begin position="51"/>
        <end position="66"/>
    </location>
</feature>
<evidence type="ECO:0000313" key="9">
    <source>
        <dbReference type="Ensembl" id="ENSMICP00000048186.1"/>
    </source>
</evidence>
<keyword evidence="4" id="KW-0677">Repeat</keyword>
<dbReference type="SUPFAM" id="SSF54695">
    <property type="entry name" value="POZ domain"/>
    <property type="match status" value="1"/>
</dbReference>
<dbReference type="EMBL" id="ABDC03017511">
    <property type="status" value="NOT_ANNOTATED_CDS"/>
    <property type="molecule type" value="Genomic_DNA"/>
</dbReference>
<keyword evidence="10" id="KW-1185">Reference proteome</keyword>
<dbReference type="GO" id="GO:0021680">
    <property type="term" value="P:cerebellar Purkinje cell layer development"/>
    <property type="evidence" value="ECO:0007669"/>
    <property type="project" value="Ensembl"/>
</dbReference>
<evidence type="ECO:0000256" key="1">
    <source>
        <dbReference type="ARBA" id="ARBA00004245"/>
    </source>
</evidence>
<dbReference type="SMART" id="SM00225">
    <property type="entry name" value="BTB"/>
    <property type="match status" value="1"/>
</dbReference>
<keyword evidence="2" id="KW-0880">Kelch repeat</keyword>
<dbReference type="CDD" id="cd18509">
    <property type="entry name" value="BACK_KLHL1"/>
    <property type="match status" value="1"/>
</dbReference>
<dbReference type="InterPro" id="IPR006652">
    <property type="entry name" value="Kelch_1"/>
</dbReference>
<accession>A0A8B7H0P2</accession>
<dbReference type="GO" id="GO:0016358">
    <property type="term" value="P:dendrite development"/>
    <property type="evidence" value="ECO:0007669"/>
    <property type="project" value="Ensembl"/>
</dbReference>
<dbReference type="RefSeq" id="XP_012629559.1">
    <property type="nucleotide sequence ID" value="XM_012774105.1"/>
</dbReference>
<feature type="compositionally biased region" description="Low complexity" evidence="7">
    <location>
        <begin position="73"/>
        <end position="90"/>
    </location>
</feature>
<keyword evidence="6" id="KW-0206">Cytoskeleton</keyword>
<dbReference type="Pfam" id="PF00651">
    <property type="entry name" value="BTB"/>
    <property type="match status" value="1"/>
</dbReference>
<evidence type="ECO:0000256" key="2">
    <source>
        <dbReference type="ARBA" id="ARBA00022441"/>
    </source>
</evidence>
<feature type="domain" description="BTB" evidence="8">
    <location>
        <begin position="214"/>
        <end position="281"/>
    </location>
</feature>